<dbReference type="InterPro" id="IPR043579">
    <property type="entry name" value="CUTINASE_2"/>
</dbReference>
<accession>A0A6A6HWM3</accession>
<evidence type="ECO:0000256" key="14">
    <source>
        <dbReference type="RuleBase" id="RU361263"/>
    </source>
</evidence>
<evidence type="ECO:0000256" key="1">
    <source>
        <dbReference type="ARBA" id="ARBA00004613"/>
    </source>
</evidence>
<feature type="active site" evidence="12">
    <location>
        <position position="182"/>
    </location>
</feature>
<evidence type="ECO:0000256" key="2">
    <source>
        <dbReference type="ARBA" id="ARBA00007534"/>
    </source>
</evidence>
<comment type="subcellular location">
    <subcellularLocation>
        <location evidence="1 14">Secreted</location>
    </subcellularLocation>
</comment>
<dbReference type="Proteomes" id="UP000800094">
    <property type="component" value="Unassembled WGS sequence"/>
</dbReference>
<evidence type="ECO:0000256" key="12">
    <source>
        <dbReference type="PIRSR" id="PIRSR611150-1"/>
    </source>
</evidence>
<comment type="similarity">
    <text evidence="2 14">Belongs to the cutinase family.</text>
</comment>
<feature type="signal peptide" evidence="15">
    <location>
        <begin position="1"/>
        <end position="15"/>
    </location>
</feature>
<feature type="disulfide bond" evidence="13">
    <location>
        <begin position="37"/>
        <end position="116"/>
    </location>
</feature>
<evidence type="ECO:0000256" key="7">
    <source>
        <dbReference type="ARBA" id="ARBA00022801"/>
    </source>
</evidence>
<reference evidence="16" key="1">
    <citation type="journal article" date="2020" name="Stud. Mycol.">
        <title>101 Dothideomycetes genomes: a test case for predicting lifestyles and emergence of pathogens.</title>
        <authorList>
            <person name="Haridas S."/>
            <person name="Albert R."/>
            <person name="Binder M."/>
            <person name="Bloem J."/>
            <person name="Labutti K."/>
            <person name="Salamov A."/>
            <person name="Andreopoulos B."/>
            <person name="Baker S."/>
            <person name="Barry K."/>
            <person name="Bills G."/>
            <person name="Bluhm B."/>
            <person name="Cannon C."/>
            <person name="Castanera R."/>
            <person name="Culley D."/>
            <person name="Daum C."/>
            <person name="Ezra D."/>
            <person name="Gonzalez J."/>
            <person name="Henrissat B."/>
            <person name="Kuo A."/>
            <person name="Liang C."/>
            <person name="Lipzen A."/>
            <person name="Lutzoni F."/>
            <person name="Magnuson J."/>
            <person name="Mondo S."/>
            <person name="Nolan M."/>
            <person name="Ohm R."/>
            <person name="Pangilinan J."/>
            <person name="Park H.-J."/>
            <person name="Ramirez L."/>
            <person name="Alfaro M."/>
            <person name="Sun H."/>
            <person name="Tritt A."/>
            <person name="Yoshinaga Y."/>
            <person name="Zwiers L.-H."/>
            <person name="Turgeon B."/>
            <person name="Goodwin S."/>
            <person name="Spatafora J."/>
            <person name="Crous P."/>
            <person name="Grigoriev I."/>
        </authorList>
    </citation>
    <scope>NUCLEOTIDE SEQUENCE</scope>
    <source>
        <strain evidence="16">CBS 122368</strain>
    </source>
</reference>
<dbReference type="EMBL" id="ML987208">
    <property type="protein sequence ID" value="KAF2242437.1"/>
    <property type="molecule type" value="Genomic_DNA"/>
</dbReference>
<evidence type="ECO:0000256" key="15">
    <source>
        <dbReference type="SAM" id="SignalP"/>
    </source>
</evidence>
<evidence type="ECO:0000256" key="11">
    <source>
        <dbReference type="ARBA" id="ARBA00074522"/>
    </source>
</evidence>
<evidence type="ECO:0000256" key="5">
    <source>
        <dbReference type="ARBA" id="ARBA00022525"/>
    </source>
</evidence>
<gene>
    <name evidence="16" type="ORF">BU26DRAFT_571110</name>
</gene>
<dbReference type="EC" id="3.1.1.74" evidence="3 14"/>
<proteinExistence type="inferred from homology"/>
<dbReference type="Pfam" id="PF01042">
    <property type="entry name" value="Ribonuc_L-PSP"/>
    <property type="match status" value="1"/>
</dbReference>
<dbReference type="AlphaFoldDB" id="A0A6A6HWM3"/>
<keyword evidence="17" id="KW-1185">Reference proteome</keyword>
<dbReference type="GeneID" id="54587433"/>
<evidence type="ECO:0000313" key="17">
    <source>
        <dbReference type="Proteomes" id="UP000800094"/>
    </source>
</evidence>
<evidence type="ECO:0000256" key="10">
    <source>
        <dbReference type="ARBA" id="ARBA00057514"/>
    </source>
</evidence>
<feature type="active site" description="Nucleophile" evidence="12">
    <location>
        <position position="127"/>
    </location>
</feature>
<dbReference type="PANTHER" id="PTHR48250">
    <property type="entry name" value="CUTINASE 2-RELATED"/>
    <property type="match status" value="1"/>
</dbReference>
<feature type="chain" id="PRO_5025693956" description="Cutinase" evidence="15">
    <location>
        <begin position="16"/>
        <end position="323"/>
    </location>
</feature>
<dbReference type="SUPFAM" id="SSF55298">
    <property type="entry name" value="YjgF-like"/>
    <property type="match status" value="1"/>
</dbReference>
<feature type="disulfide bond" evidence="13">
    <location>
        <begin position="178"/>
        <end position="185"/>
    </location>
</feature>
<dbReference type="InterPro" id="IPR035959">
    <property type="entry name" value="RutC-like_sf"/>
</dbReference>
<dbReference type="InterPro" id="IPR043580">
    <property type="entry name" value="CUTINASE_1"/>
</dbReference>
<keyword evidence="7 14" id="KW-0378">Hydrolase</keyword>
<dbReference type="CDD" id="cd00448">
    <property type="entry name" value="YjgF_YER057c_UK114_family"/>
    <property type="match status" value="1"/>
</dbReference>
<sequence>MKSLIFLSLLALAAAAPLEIRQSTTRNELEDGSSSSCPEAILIFARGSTEAGNMGALTGPPLANALEAHYGAANVWVQGVGGPYTADLASNFLPGGTSQAAIAEAVRLFNEANTKCPNSDVVAGGYSQGSAVIAGAIPDLSAAVRAQVKGIVVFGYTQNEQNGGGIPSYPQDDLEVFCADGDLVCDGTLIITPAHLTYSDDAAGPAAEFLESKIGHVVRSGTTLHIAGWMGDDPETGAIVPGGIEAQTEQAIKNIKACLEAAGSSLDKAVRTRIYIMDMDEFRKVDAVWGKWFEEPYPVSTCVQISGLAKEGALVELEVVAEA</sequence>
<dbReference type="Pfam" id="PF01083">
    <property type="entry name" value="Cutinase"/>
    <property type="match status" value="1"/>
</dbReference>
<comment type="function">
    <text evidence="10">Catalyzes the hydrolysis of complex carboxylic polyesters found in the cell wall of plants. Degrades cutin, a macromolecule that forms the structure of the plant cuticle. Allows pathogenic fungi to penetrate through the cuticular barrier into the host plant during the initial stage of fungal infection.</text>
</comment>
<evidence type="ECO:0000313" key="16">
    <source>
        <dbReference type="EMBL" id="KAF2242437.1"/>
    </source>
</evidence>
<dbReference type="PANTHER" id="PTHR48250:SF3">
    <property type="entry name" value="CUTINASE 1-RELATED"/>
    <property type="match status" value="1"/>
</dbReference>
<protein>
    <recommendedName>
        <fullName evidence="11 14">Cutinase</fullName>
        <ecNumber evidence="3 14">3.1.1.74</ecNumber>
    </recommendedName>
</protein>
<dbReference type="SMART" id="SM01110">
    <property type="entry name" value="Cutinase"/>
    <property type="match status" value="1"/>
</dbReference>
<dbReference type="PROSITE" id="PS00931">
    <property type="entry name" value="CUTINASE_2"/>
    <property type="match status" value="1"/>
</dbReference>
<dbReference type="GO" id="GO:0050525">
    <property type="term" value="F:cutinase activity"/>
    <property type="evidence" value="ECO:0007669"/>
    <property type="project" value="UniProtKB-UniRule"/>
</dbReference>
<dbReference type="InterPro" id="IPR000675">
    <property type="entry name" value="Cutinase/axe"/>
</dbReference>
<dbReference type="OrthoDB" id="3225429at2759"/>
<feature type="active site" description="Proton donor/acceptor" evidence="12">
    <location>
        <position position="195"/>
    </location>
</feature>
<keyword evidence="8 13" id="KW-1015">Disulfide bond</keyword>
<dbReference type="Gene3D" id="3.40.50.1820">
    <property type="entry name" value="alpha/beta hydrolase"/>
    <property type="match status" value="1"/>
</dbReference>
<evidence type="ECO:0000256" key="4">
    <source>
        <dbReference type="ARBA" id="ARBA00022487"/>
    </source>
</evidence>
<dbReference type="RefSeq" id="XP_033677441.1">
    <property type="nucleotide sequence ID" value="XM_033834103.1"/>
</dbReference>
<keyword evidence="6 15" id="KW-0732">Signal</keyword>
<evidence type="ECO:0000256" key="3">
    <source>
        <dbReference type="ARBA" id="ARBA00013095"/>
    </source>
</evidence>
<dbReference type="PROSITE" id="PS00155">
    <property type="entry name" value="CUTINASE_1"/>
    <property type="match status" value="1"/>
</dbReference>
<evidence type="ECO:0000256" key="9">
    <source>
        <dbReference type="ARBA" id="ARBA00034045"/>
    </source>
</evidence>
<name>A0A6A6HWM3_9PLEO</name>
<dbReference type="SUPFAM" id="SSF53474">
    <property type="entry name" value="alpha/beta-Hydrolases"/>
    <property type="match status" value="1"/>
</dbReference>
<organism evidence="16 17">
    <name type="scientific">Trematosphaeria pertusa</name>
    <dbReference type="NCBI Taxonomy" id="390896"/>
    <lineage>
        <taxon>Eukaryota</taxon>
        <taxon>Fungi</taxon>
        <taxon>Dikarya</taxon>
        <taxon>Ascomycota</taxon>
        <taxon>Pezizomycotina</taxon>
        <taxon>Dothideomycetes</taxon>
        <taxon>Pleosporomycetidae</taxon>
        <taxon>Pleosporales</taxon>
        <taxon>Massarineae</taxon>
        <taxon>Trematosphaeriaceae</taxon>
        <taxon>Trematosphaeria</taxon>
    </lineage>
</organism>
<dbReference type="GO" id="GO:0005576">
    <property type="term" value="C:extracellular region"/>
    <property type="evidence" value="ECO:0007669"/>
    <property type="project" value="UniProtKB-SubCell"/>
</dbReference>
<keyword evidence="5 14" id="KW-0964">Secreted</keyword>
<dbReference type="Gene3D" id="3.30.1330.40">
    <property type="entry name" value="RutC-like"/>
    <property type="match status" value="1"/>
</dbReference>
<evidence type="ECO:0000256" key="8">
    <source>
        <dbReference type="ARBA" id="ARBA00023157"/>
    </source>
</evidence>
<evidence type="ECO:0000256" key="13">
    <source>
        <dbReference type="PIRSR" id="PIRSR611150-2"/>
    </source>
</evidence>
<dbReference type="FunFam" id="3.40.50.1820:FF:000235">
    <property type="entry name" value="Cutinase 1"/>
    <property type="match status" value="1"/>
</dbReference>
<dbReference type="InterPro" id="IPR006175">
    <property type="entry name" value="YjgF/YER057c/UK114"/>
</dbReference>
<dbReference type="InterPro" id="IPR011150">
    <property type="entry name" value="Cutinase_monf"/>
</dbReference>
<dbReference type="GO" id="GO:0016052">
    <property type="term" value="P:carbohydrate catabolic process"/>
    <property type="evidence" value="ECO:0007669"/>
    <property type="project" value="TreeGrafter"/>
</dbReference>
<evidence type="ECO:0000256" key="6">
    <source>
        <dbReference type="ARBA" id="ARBA00022729"/>
    </source>
</evidence>
<dbReference type="InterPro" id="IPR029058">
    <property type="entry name" value="AB_hydrolase_fold"/>
</dbReference>
<dbReference type="PRINTS" id="PR00129">
    <property type="entry name" value="CUTINASE"/>
</dbReference>
<keyword evidence="4 14" id="KW-0719">Serine esterase</keyword>
<comment type="catalytic activity">
    <reaction evidence="9 14">
        <text>cutin + H2O = cutin monomers.</text>
        <dbReference type="EC" id="3.1.1.74"/>
    </reaction>
</comment>